<evidence type="ECO:0000313" key="4">
    <source>
        <dbReference type="Proteomes" id="UP000762676"/>
    </source>
</evidence>
<feature type="compositionally biased region" description="Polar residues" evidence="1">
    <location>
        <begin position="201"/>
        <end position="217"/>
    </location>
</feature>
<accession>A0AAV4JD67</accession>
<dbReference type="Pfam" id="PF21599">
    <property type="entry name" value="ZSWIM3_N"/>
    <property type="match status" value="1"/>
</dbReference>
<comment type="caution">
    <text evidence="3">The sequence shown here is derived from an EMBL/GenBank/DDBJ whole genome shotgun (WGS) entry which is preliminary data.</text>
</comment>
<dbReference type="AlphaFoldDB" id="A0AAV4JD67"/>
<dbReference type="InterPro" id="IPR048325">
    <property type="entry name" value="ZSWIM3_N"/>
</dbReference>
<keyword evidence="4" id="KW-1185">Reference proteome</keyword>
<evidence type="ECO:0000259" key="2">
    <source>
        <dbReference type="Pfam" id="PF21599"/>
    </source>
</evidence>
<feature type="domain" description="ZSWIM3 N-terminal" evidence="2">
    <location>
        <begin position="5"/>
        <end position="116"/>
    </location>
</feature>
<proteinExistence type="predicted"/>
<dbReference type="EMBL" id="BMAT01010066">
    <property type="protein sequence ID" value="GFS19417.1"/>
    <property type="molecule type" value="Genomic_DNA"/>
</dbReference>
<dbReference type="Proteomes" id="UP000762676">
    <property type="component" value="Unassembled WGS sequence"/>
</dbReference>
<keyword evidence="3" id="KW-0378">Hydrolase</keyword>
<gene>
    <name evidence="3" type="ORF">ElyMa_005031600</name>
</gene>
<evidence type="ECO:0000313" key="3">
    <source>
        <dbReference type="EMBL" id="GFS19417.1"/>
    </source>
</evidence>
<feature type="region of interest" description="Disordered" evidence="1">
    <location>
        <begin position="175"/>
        <end position="221"/>
    </location>
</feature>
<dbReference type="GO" id="GO:0016787">
    <property type="term" value="F:hydrolase activity"/>
    <property type="evidence" value="ECO:0007669"/>
    <property type="project" value="UniProtKB-KW"/>
</dbReference>
<feature type="compositionally biased region" description="Basic residues" evidence="1">
    <location>
        <begin position="476"/>
        <end position="485"/>
    </location>
</feature>
<dbReference type="PANTHER" id="PTHR31569">
    <property type="entry name" value="SWIM-TYPE DOMAIN-CONTAINING PROTEIN"/>
    <property type="match status" value="1"/>
</dbReference>
<dbReference type="PANTHER" id="PTHR31569:SF4">
    <property type="entry name" value="SWIM-TYPE DOMAIN-CONTAINING PROTEIN"/>
    <property type="match status" value="1"/>
</dbReference>
<evidence type="ECO:0000256" key="1">
    <source>
        <dbReference type="SAM" id="MobiDB-lite"/>
    </source>
</evidence>
<protein>
    <submittedName>
        <fullName evidence="3">Inosine-uridine preferring nucleoside hydrolase-like isoform X3</fullName>
    </submittedName>
</protein>
<organism evidence="3 4">
    <name type="scientific">Elysia marginata</name>
    <dbReference type="NCBI Taxonomy" id="1093978"/>
    <lineage>
        <taxon>Eukaryota</taxon>
        <taxon>Metazoa</taxon>
        <taxon>Spiralia</taxon>
        <taxon>Lophotrochozoa</taxon>
        <taxon>Mollusca</taxon>
        <taxon>Gastropoda</taxon>
        <taxon>Heterobranchia</taxon>
        <taxon>Euthyneura</taxon>
        <taxon>Panpulmonata</taxon>
        <taxon>Sacoglossa</taxon>
        <taxon>Placobranchoidea</taxon>
        <taxon>Plakobranchidae</taxon>
        <taxon>Elysia</taxon>
    </lineage>
</organism>
<dbReference type="InterPro" id="IPR052579">
    <property type="entry name" value="Zinc_finger_SWIM"/>
</dbReference>
<feature type="region of interest" description="Disordered" evidence="1">
    <location>
        <begin position="453"/>
        <end position="520"/>
    </location>
</feature>
<feature type="compositionally biased region" description="Polar residues" evidence="1">
    <location>
        <begin position="175"/>
        <end position="192"/>
    </location>
</feature>
<reference evidence="3 4" key="1">
    <citation type="journal article" date="2021" name="Elife">
        <title>Chloroplast acquisition without the gene transfer in kleptoplastic sea slugs, Plakobranchus ocellatus.</title>
        <authorList>
            <person name="Maeda T."/>
            <person name="Takahashi S."/>
            <person name="Yoshida T."/>
            <person name="Shimamura S."/>
            <person name="Takaki Y."/>
            <person name="Nagai Y."/>
            <person name="Toyoda A."/>
            <person name="Suzuki Y."/>
            <person name="Arimoto A."/>
            <person name="Ishii H."/>
            <person name="Satoh N."/>
            <person name="Nishiyama T."/>
            <person name="Hasebe M."/>
            <person name="Maruyama T."/>
            <person name="Minagawa J."/>
            <person name="Obokata J."/>
            <person name="Shigenobu S."/>
        </authorList>
    </citation>
    <scope>NUCLEOTIDE SEQUENCE [LARGE SCALE GENOMIC DNA]</scope>
</reference>
<name>A0AAV4JD67_9GAST</name>
<sequence length="883" mass="97230">MPLRMEPGQIYQTWAEFKLALDAHCAENKCLFSISNAKSVEQANRAIKKRPYFDIALKYASCILVCKHYGSYTSASKGLRPKQRTYKTNCKAYINVSACRKENYLIIRDACHLHTHPCIDEIYSSYPEIRRMSKDEKKMVGFLLELGVPPSQIKTAVGRHVTPKDLQNAKTQLKTLKQAENSERSSSMSDNTAMELESDDTQIQKSTSQMLQSSEDSSGGELIREVAEDGKMLREVMTSVDNIGSGPYIVSVGGLQDSLDDEVVVEDSGGDQGDQGDAAAVLDAGGLSGLLAAAGINSDSVVVTMNSQPEVKQEEPDAQGNNSAYTVTLCLPGGDVSKKGNNLQELLKGLPLGRIVSKPSSAVTLPDKHKTPQGEETSTENYKLCSECKGYVSPLDTHDRCLSCLGPEHIQEENCQHCKAMSPEQFNIRRKKMVALRMKALKALQQKRKLEELKQQEQLSQTSDETADSDPDFGQRRSKRVRKPKSFGPDVTIENFGRKQKISATKGEQTHSSSDPVIKSEPLCEYEDGFTVPESQLEEENSGNAERFAHILSQTSVFDDVGCTELEKGLMAYTPEQTISKDFQRLIRTPNLPAVPPSLLHKYKLDPTFEADFCSPPEPLRGSSEPGVDIMNRGLCKLAVNATTNTRLAVYDKLFTRLGVGMADEALSILTELYGKVTHVTEISQEDLTSNLQTAMDTILALKDVLEELGVMSQDAVQTAAYQRSLSLQSLSKARTLLEAKQLAPRDTSLPRRSKFTPFSTKKLSVPQPVTELNNQATSIEQELTKLEQEDLEVPSTTVTTSSVEVLATTQTETSSSMETAEVPIITMAGPQSTIEVATEPESTFINMENKLYSITPMTMSNELFHTLSNTKDSTCGIDNVGW</sequence>
<feature type="compositionally biased region" description="Polar residues" evidence="1">
    <location>
        <begin position="502"/>
        <end position="515"/>
    </location>
</feature>